<dbReference type="AlphaFoldDB" id="A0A7H1MHE8"/>
<keyword evidence="4 7" id="KW-0371">Homeobox</keyword>
<keyword evidence="5 7" id="KW-0539">Nucleus</keyword>
<evidence type="ECO:0000256" key="8">
    <source>
        <dbReference type="RuleBase" id="RU000682"/>
    </source>
</evidence>
<evidence type="ECO:0000256" key="3">
    <source>
        <dbReference type="ARBA" id="ARBA00023125"/>
    </source>
</evidence>
<protein>
    <submittedName>
        <fullName evidence="11">Even skipped-like protein</fullName>
    </submittedName>
</protein>
<dbReference type="GO" id="GO:0005634">
    <property type="term" value="C:nucleus"/>
    <property type="evidence" value="ECO:0007669"/>
    <property type="project" value="UniProtKB-SubCell"/>
</dbReference>
<evidence type="ECO:0000256" key="4">
    <source>
        <dbReference type="ARBA" id="ARBA00023155"/>
    </source>
</evidence>
<dbReference type="InterPro" id="IPR052002">
    <property type="entry name" value="Even-skipped_HD"/>
</dbReference>
<keyword evidence="3 7" id="KW-0238">DNA-binding</keyword>
<evidence type="ECO:0000256" key="6">
    <source>
        <dbReference type="ARBA" id="ARBA00038449"/>
    </source>
</evidence>
<dbReference type="GO" id="GO:0000978">
    <property type="term" value="F:RNA polymerase II cis-regulatory region sequence-specific DNA binding"/>
    <property type="evidence" value="ECO:0007669"/>
    <property type="project" value="TreeGrafter"/>
</dbReference>
<comment type="similarity">
    <text evidence="6">Belongs to the even-skipped homeobox family.</text>
</comment>
<dbReference type="SUPFAM" id="SSF46689">
    <property type="entry name" value="Homeodomain-like"/>
    <property type="match status" value="1"/>
</dbReference>
<dbReference type="GO" id="GO:0000981">
    <property type="term" value="F:DNA-binding transcription factor activity, RNA polymerase II-specific"/>
    <property type="evidence" value="ECO:0007669"/>
    <property type="project" value="InterPro"/>
</dbReference>
<dbReference type="Pfam" id="PF00046">
    <property type="entry name" value="Homeodomain"/>
    <property type="match status" value="1"/>
</dbReference>
<dbReference type="KEGG" id="res:135682247"/>
<feature type="DNA-binding region" description="Homeobox" evidence="7">
    <location>
        <begin position="76"/>
        <end position="135"/>
    </location>
</feature>
<evidence type="ECO:0000256" key="2">
    <source>
        <dbReference type="ARBA" id="ARBA00022473"/>
    </source>
</evidence>
<dbReference type="RefSeq" id="XP_065053118.1">
    <property type="nucleotide sequence ID" value="XM_065197046.1"/>
</dbReference>
<evidence type="ECO:0000313" key="11">
    <source>
        <dbReference type="EMBL" id="QNT61283.1"/>
    </source>
</evidence>
<keyword evidence="2" id="KW-0217">Developmental protein</keyword>
<evidence type="ECO:0000256" key="5">
    <source>
        <dbReference type="ARBA" id="ARBA00023242"/>
    </source>
</evidence>
<dbReference type="InterPro" id="IPR009057">
    <property type="entry name" value="Homeodomain-like_sf"/>
</dbReference>
<dbReference type="PANTHER" id="PTHR46294">
    <property type="entry name" value="SEGMENTATION PROTEIN EVEN-SKIPPED"/>
    <property type="match status" value="1"/>
</dbReference>
<dbReference type="CDD" id="cd00086">
    <property type="entry name" value="homeodomain"/>
    <property type="match status" value="1"/>
</dbReference>
<dbReference type="InterPro" id="IPR020479">
    <property type="entry name" value="HD_metazoa"/>
</dbReference>
<evidence type="ECO:0000256" key="9">
    <source>
        <dbReference type="SAM" id="MobiDB-lite"/>
    </source>
</evidence>
<sequence length="209" mass="24287">MKPANCFSVEYILGTRDNKPKEEKIVSKGRISSKDEEIHIKVDVQAGEKQENTNEVEDSPMTTNDKGLDQNDPQSLHRTRTAFTREQLNKLEKEFARENYISRARRCELAAELNLPENTIKVWFQNRRMKCKRRRLSIHRLPYCSPAIFPPNLLIPSPLPPSCPCCLPPPPRDYRFENMENRLISSCHNRDSYISPTCSGCRPYHPLPY</sequence>
<feature type="compositionally biased region" description="Polar residues" evidence="9">
    <location>
        <begin position="60"/>
        <end position="75"/>
    </location>
</feature>
<evidence type="ECO:0000259" key="10">
    <source>
        <dbReference type="PROSITE" id="PS50071"/>
    </source>
</evidence>
<dbReference type="InterPro" id="IPR001356">
    <property type="entry name" value="HD"/>
</dbReference>
<dbReference type="PRINTS" id="PR00024">
    <property type="entry name" value="HOMEOBOX"/>
</dbReference>
<dbReference type="PANTHER" id="PTHR46294:SF4">
    <property type="entry name" value="SEGMENTATION PROTEIN EVEN-SKIPPED"/>
    <property type="match status" value="1"/>
</dbReference>
<accession>A0A7H1MHE8</accession>
<evidence type="ECO:0000256" key="7">
    <source>
        <dbReference type="PROSITE-ProRule" id="PRU00108"/>
    </source>
</evidence>
<reference evidence="11" key="1">
    <citation type="submission" date="2019-12" db="EMBL/GenBank/DDBJ databases">
        <authorList>
            <person name="Ge J."/>
            <person name="Chen X."/>
            <person name="Chen L."/>
            <person name="Liu C."/>
            <person name="Bian L."/>
            <person name="Chen S."/>
        </authorList>
    </citation>
    <scope>NUCLEOTIDE SEQUENCE</scope>
</reference>
<feature type="domain" description="Homeobox" evidence="10">
    <location>
        <begin position="74"/>
        <end position="134"/>
    </location>
</feature>
<comment type="subcellular location">
    <subcellularLocation>
        <location evidence="1 7 8">Nucleus</location>
    </subcellularLocation>
</comment>
<dbReference type="SMART" id="SM00389">
    <property type="entry name" value="HOX"/>
    <property type="match status" value="1"/>
</dbReference>
<feature type="compositionally biased region" description="Basic and acidic residues" evidence="9">
    <location>
        <begin position="43"/>
        <end position="52"/>
    </location>
</feature>
<dbReference type="PROSITE" id="PS00027">
    <property type="entry name" value="HOMEOBOX_1"/>
    <property type="match status" value="1"/>
</dbReference>
<dbReference type="InterPro" id="IPR017970">
    <property type="entry name" value="Homeobox_CS"/>
</dbReference>
<dbReference type="GeneID" id="135682247"/>
<evidence type="ECO:0000256" key="1">
    <source>
        <dbReference type="ARBA" id="ARBA00004123"/>
    </source>
</evidence>
<proteinExistence type="evidence at transcript level"/>
<dbReference type="Gene3D" id="1.10.10.60">
    <property type="entry name" value="Homeodomain-like"/>
    <property type="match status" value="1"/>
</dbReference>
<dbReference type="EMBL" id="MN836581">
    <property type="protein sequence ID" value="QNT61283.1"/>
    <property type="molecule type" value="mRNA"/>
</dbReference>
<organism evidence="11">
    <name type="scientific">Rhopilema esculentum</name>
    <dbReference type="NCBI Taxonomy" id="499914"/>
    <lineage>
        <taxon>Eukaryota</taxon>
        <taxon>Metazoa</taxon>
        <taxon>Cnidaria</taxon>
        <taxon>Scyphozoa</taxon>
        <taxon>Rhizostomeae</taxon>
        <taxon>Rhizostomatidae</taxon>
        <taxon>Rhopilema</taxon>
    </lineage>
</organism>
<dbReference type="PROSITE" id="PS50071">
    <property type="entry name" value="HOMEOBOX_2"/>
    <property type="match status" value="1"/>
</dbReference>
<name>A0A7H1MHE8_9CNID</name>
<feature type="region of interest" description="Disordered" evidence="9">
    <location>
        <begin position="43"/>
        <end position="75"/>
    </location>
</feature>